<reference evidence="4" key="1">
    <citation type="submission" date="2017-03" db="EMBL/GenBank/DDBJ databases">
        <title>Phytopthora megakarya and P. palmivora, two closely related causual agents of cacao black pod achieved similar genome size and gene model numbers by different mechanisms.</title>
        <authorList>
            <person name="Ali S."/>
            <person name="Shao J."/>
            <person name="Larry D.J."/>
            <person name="Kronmiller B."/>
            <person name="Shen D."/>
            <person name="Strem M.D."/>
            <person name="Melnick R.L."/>
            <person name="Guiltinan M.J."/>
            <person name="Tyler B.M."/>
            <person name="Meinhardt L.W."/>
            <person name="Bailey B.A."/>
        </authorList>
    </citation>
    <scope>NUCLEOTIDE SEQUENCE [LARGE SCALE GENOMIC DNA]</scope>
    <source>
        <strain evidence="4">zdho120</strain>
    </source>
</reference>
<organism evidence="3 4">
    <name type="scientific">Phytophthora megakarya</name>
    <dbReference type="NCBI Taxonomy" id="4795"/>
    <lineage>
        <taxon>Eukaryota</taxon>
        <taxon>Sar</taxon>
        <taxon>Stramenopiles</taxon>
        <taxon>Oomycota</taxon>
        <taxon>Peronosporomycetes</taxon>
        <taxon>Peronosporales</taxon>
        <taxon>Peronosporaceae</taxon>
        <taxon>Phytophthora</taxon>
    </lineage>
</organism>
<evidence type="ECO:0000256" key="1">
    <source>
        <dbReference type="SAM" id="Coils"/>
    </source>
</evidence>
<dbReference type="EMBL" id="NBNE01001358">
    <property type="protein sequence ID" value="OWZ14348.1"/>
    <property type="molecule type" value="Genomic_DNA"/>
</dbReference>
<protein>
    <submittedName>
        <fullName evidence="3">Uncharacterized protein</fullName>
    </submittedName>
</protein>
<keyword evidence="1" id="KW-0175">Coiled coil</keyword>
<proteinExistence type="predicted"/>
<feature type="region of interest" description="Disordered" evidence="2">
    <location>
        <begin position="172"/>
        <end position="194"/>
    </location>
</feature>
<evidence type="ECO:0000313" key="3">
    <source>
        <dbReference type="EMBL" id="OWZ14348.1"/>
    </source>
</evidence>
<feature type="non-terminal residue" evidence="3">
    <location>
        <position position="1"/>
    </location>
</feature>
<sequence>LTSVIAALTTQLQQLAVTNEWQAQKIMQLESTQSSMQFTIKEIQDTPAAVPVVVEVPSEPTPDAALADALATLATRMEELQQNVQQQVAEQMQQNMQQIGELRNEATDSLEEKTKQTEEAIQAQLEQFEKRFEYLSRVKMEVKELVRKVDRQEQSLEDIRVGIEVLAKSLGSDDVESETSEEGNEFIEEESIDEPLPQPVVRKTALHFVPVVTEEAQVDTVVEDVVVEANTPEVVSKPVPIDNSDITPVIASRRLRSIHLSKMSLLKRILRK</sequence>
<evidence type="ECO:0000313" key="4">
    <source>
        <dbReference type="Proteomes" id="UP000198211"/>
    </source>
</evidence>
<feature type="compositionally biased region" description="Acidic residues" evidence="2">
    <location>
        <begin position="173"/>
        <end position="193"/>
    </location>
</feature>
<gene>
    <name evidence="3" type="ORF">PHMEG_00012186</name>
</gene>
<accession>A0A225WAT7</accession>
<name>A0A225WAT7_9STRA</name>
<evidence type="ECO:0000256" key="2">
    <source>
        <dbReference type="SAM" id="MobiDB-lite"/>
    </source>
</evidence>
<dbReference type="AlphaFoldDB" id="A0A225WAT7"/>
<keyword evidence="4" id="KW-1185">Reference proteome</keyword>
<feature type="coiled-coil region" evidence="1">
    <location>
        <begin position="70"/>
        <end position="155"/>
    </location>
</feature>
<dbReference type="Proteomes" id="UP000198211">
    <property type="component" value="Unassembled WGS sequence"/>
</dbReference>
<comment type="caution">
    <text evidence="3">The sequence shown here is derived from an EMBL/GenBank/DDBJ whole genome shotgun (WGS) entry which is preliminary data.</text>
</comment>
<dbReference type="OrthoDB" id="78687at2759"/>